<reference evidence="1" key="1">
    <citation type="submission" date="2022-02" db="EMBL/GenBank/DDBJ databases">
        <title>Plant Genome Project.</title>
        <authorList>
            <person name="Zhang R.-G."/>
        </authorList>
    </citation>
    <scope>NUCLEOTIDE SEQUENCE</scope>
    <source>
        <strain evidence="1">AT1</strain>
    </source>
</reference>
<sequence length="367" mass="41596">MSLIIEQPERFRQFDVVSDHSDHSYLNYWNKPAKSKKGINTTNNNNAANDAKTDGPEWFANPSSGVHKKIIKEWRVLERNLPEDIYVRVYERRIDLLRAAIVGPAGTPYHDGVFVFDVAFPPDYPARPPLVHYRSFGIRINPNLYANGKVCLSLLNTWFGSRNEKWNPGESTMLQILVSIQGLVLNKNPYFNEPGAGLFTGRKTKKSMAYTENAFIYSCMTMVYLLKKPPKNFETFISTHFQDRSTHILSACDAYMNSRAVVGCYGETSSDQVFKVSKNFKALMKSWYPHMVVVFKGTGASLGSLEQLMVEKKTASSKGNDSDVKKKKKQKKEKSSGFWKLIGILKEFLGFKKVGTEMGMKVNSSFS</sequence>
<gene>
    <name evidence="1" type="ORF">RHMOL_Rhmol04G0373800</name>
</gene>
<keyword evidence="2" id="KW-1185">Reference proteome</keyword>
<comment type="caution">
    <text evidence="1">The sequence shown here is derived from an EMBL/GenBank/DDBJ whole genome shotgun (WGS) entry which is preliminary data.</text>
</comment>
<accession>A0ACC0PAV8</accession>
<name>A0ACC0PAV8_RHOML</name>
<proteinExistence type="predicted"/>
<dbReference type="Proteomes" id="UP001062846">
    <property type="component" value="Chromosome 4"/>
</dbReference>
<evidence type="ECO:0000313" key="2">
    <source>
        <dbReference type="Proteomes" id="UP001062846"/>
    </source>
</evidence>
<protein>
    <submittedName>
        <fullName evidence="1">Uncharacterized protein</fullName>
    </submittedName>
</protein>
<dbReference type="EMBL" id="CM046391">
    <property type="protein sequence ID" value="KAI8561848.1"/>
    <property type="molecule type" value="Genomic_DNA"/>
</dbReference>
<organism evidence="1 2">
    <name type="scientific">Rhododendron molle</name>
    <name type="common">Chinese azalea</name>
    <name type="synonym">Azalea mollis</name>
    <dbReference type="NCBI Taxonomy" id="49168"/>
    <lineage>
        <taxon>Eukaryota</taxon>
        <taxon>Viridiplantae</taxon>
        <taxon>Streptophyta</taxon>
        <taxon>Embryophyta</taxon>
        <taxon>Tracheophyta</taxon>
        <taxon>Spermatophyta</taxon>
        <taxon>Magnoliopsida</taxon>
        <taxon>eudicotyledons</taxon>
        <taxon>Gunneridae</taxon>
        <taxon>Pentapetalae</taxon>
        <taxon>asterids</taxon>
        <taxon>Ericales</taxon>
        <taxon>Ericaceae</taxon>
        <taxon>Ericoideae</taxon>
        <taxon>Rhodoreae</taxon>
        <taxon>Rhododendron</taxon>
    </lineage>
</organism>
<evidence type="ECO:0000313" key="1">
    <source>
        <dbReference type="EMBL" id="KAI8561848.1"/>
    </source>
</evidence>